<dbReference type="PANTHER" id="PTHR30289:SF1">
    <property type="entry name" value="PEBP (PHOSPHATIDYLETHANOLAMINE-BINDING PROTEIN) FAMILY PROTEIN"/>
    <property type="match status" value="1"/>
</dbReference>
<accession>A0A0C2JCA4</accession>
<dbReference type="InterPro" id="IPR036610">
    <property type="entry name" value="PEBP-like_sf"/>
</dbReference>
<name>A0A0C2JCA4_9ACTN</name>
<dbReference type="InterPro" id="IPR008914">
    <property type="entry name" value="PEBP"/>
</dbReference>
<reference evidence="3" key="1">
    <citation type="journal article" date="2015" name="Chem. Biol.">
        <title>Structure, bioactivity, and resistance mechanism of streptomonomicin, an unusual lasso Peptide from an understudied halophilic actinomycete.</title>
        <authorList>
            <person name="Metelev M."/>
            <person name="Tietz J.I."/>
            <person name="Melby J.O."/>
            <person name="Blair P.M."/>
            <person name="Zhu L."/>
            <person name="Livnat I."/>
            <person name="Severinov K."/>
            <person name="Mitchell D.A."/>
        </authorList>
    </citation>
    <scope>NUCLEOTIDE SEQUENCE [LARGE SCALE GENOMIC DNA]</scope>
    <source>
        <strain evidence="3">YIM 90003</strain>
    </source>
</reference>
<gene>
    <name evidence="2" type="ORF">LP52_23840</name>
</gene>
<dbReference type="Proteomes" id="UP000031675">
    <property type="component" value="Unassembled WGS sequence"/>
</dbReference>
<organism evidence="2 3">
    <name type="scientific">Streptomonospora alba</name>
    <dbReference type="NCBI Taxonomy" id="183763"/>
    <lineage>
        <taxon>Bacteria</taxon>
        <taxon>Bacillati</taxon>
        <taxon>Actinomycetota</taxon>
        <taxon>Actinomycetes</taxon>
        <taxon>Streptosporangiales</taxon>
        <taxon>Nocardiopsidaceae</taxon>
        <taxon>Streptomonospora</taxon>
    </lineage>
</organism>
<dbReference type="AlphaFoldDB" id="A0A0C2JCA4"/>
<dbReference type="OrthoDB" id="9797506at2"/>
<proteinExistence type="inferred from homology"/>
<evidence type="ECO:0000313" key="2">
    <source>
        <dbReference type="EMBL" id="KIH96605.1"/>
    </source>
</evidence>
<evidence type="ECO:0000256" key="1">
    <source>
        <dbReference type="ARBA" id="ARBA00007120"/>
    </source>
</evidence>
<comment type="similarity">
    <text evidence="1">Belongs to the UPF0098 family.</text>
</comment>
<dbReference type="NCBIfam" id="TIGR00481">
    <property type="entry name" value="YbhB/YbcL family Raf kinase inhibitor-like protein"/>
    <property type="match status" value="1"/>
</dbReference>
<protein>
    <recommendedName>
        <fullName evidence="4">PEBP family protein</fullName>
    </recommendedName>
</protein>
<sequence>MAQPPSPYEFLPSVPSFSVASDDVADGKTLSNPQVSGIMGAGGEDVSPHLSWTGFPEGTRSFAVTCFDPDAPTASGFWHWAVCDIPASTTELPAGAGDESGSGLPAGALTLRNDAGARRYIGAAPPGGHGPHRYMFAVHAVDVESLGIDETASPAFLGFNLFFHSIGRAIIAPVYEVA</sequence>
<evidence type="ECO:0000313" key="3">
    <source>
        <dbReference type="Proteomes" id="UP000031675"/>
    </source>
</evidence>
<dbReference type="EMBL" id="JROO01000055">
    <property type="protein sequence ID" value="KIH96605.1"/>
    <property type="molecule type" value="Genomic_DNA"/>
</dbReference>
<keyword evidence="3" id="KW-1185">Reference proteome</keyword>
<dbReference type="Pfam" id="PF01161">
    <property type="entry name" value="PBP"/>
    <property type="match status" value="1"/>
</dbReference>
<dbReference type="SUPFAM" id="SSF49777">
    <property type="entry name" value="PEBP-like"/>
    <property type="match status" value="1"/>
</dbReference>
<comment type="caution">
    <text evidence="2">The sequence shown here is derived from an EMBL/GenBank/DDBJ whole genome shotgun (WGS) entry which is preliminary data.</text>
</comment>
<dbReference type="PANTHER" id="PTHR30289">
    <property type="entry name" value="UNCHARACTERIZED PROTEIN YBCL-RELATED"/>
    <property type="match status" value="1"/>
</dbReference>
<dbReference type="Gene3D" id="3.90.280.10">
    <property type="entry name" value="PEBP-like"/>
    <property type="match status" value="1"/>
</dbReference>
<dbReference type="STRING" id="183763.LP52_23840"/>
<dbReference type="CDD" id="cd00865">
    <property type="entry name" value="PEBP_bact_arch"/>
    <property type="match status" value="1"/>
</dbReference>
<dbReference type="RefSeq" id="WP_040276647.1">
    <property type="nucleotide sequence ID" value="NZ_JROO01000055.1"/>
</dbReference>
<evidence type="ECO:0008006" key="4">
    <source>
        <dbReference type="Google" id="ProtNLM"/>
    </source>
</evidence>
<dbReference type="InterPro" id="IPR005247">
    <property type="entry name" value="YbhB_YbcL/LppC-like"/>
</dbReference>